<dbReference type="EMBL" id="OZ034817">
    <property type="protein sequence ID" value="CAL1382278.1"/>
    <property type="molecule type" value="Genomic_DNA"/>
</dbReference>
<reference evidence="3 4" key="1">
    <citation type="submission" date="2024-04" db="EMBL/GenBank/DDBJ databases">
        <authorList>
            <person name="Fracassetti M."/>
        </authorList>
    </citation>
    <scope>NUCLEOTIDE SEQUENCE [LARGE SCALE GENOMIC DNA]</scope>
</reference>
<evidence type="ECO:0000313" key="3">
    <source>
        <dbReference type="EMBL" id="CAL1382278.1"/>
    </source>
</evidence>
<dbReference type="PROSITE" id="PS50994">
    <property type="entry name" value="INTEGRASE"/>
    <property type="match status" value="1"/>
</dbReference>
<evidence type="ECO:0000256" key="1">
    <source>
        <dbReference type="SAM" id="MobiDB-lite"/>
    </source>
</evidence>
<dbReference type="PANTHER" id="PTHR48475:SF2">
    <property type="entry name" value="RIBONUCLEASE H"/>
    <property type="match status" value="1"/>
</dbReference>
<dbReference type="InterPro" id="IPR012337">
    <property type="entry name" value="RNaseH-like_sf"/>
</dbReference>
<sequence>MRWFTNRNIFTHFGLSESIVMGHGKQFDCKQFIEFCDEKGFILRFSSASYPQANGQAEAANKSILHGLHTRLLGAKGKWVEELPGVLWAHQTTYKLATRESPFSLTYGSEAVIPVSIPTFRMVNNEAQSNEEEHAHDLKKPRINELGGH</sequence>
<dbReference type="SUPFAM" id="SSF53098">
    <property type="entry name" value="Ribonuclease H-like"/>
    <property type="match status" value="1"/>
</dbReference>
<dbReference type="InterPro" id="IPR001584">
    <property type="entry name" value="Integrase_cat-core"/>
</dbReference>
<dbReference type="Gene3D" id="3.30.420.10">
    <property type="entry name" value="Ribonuclease H-like superfamily/Ribonuclease H"/>
    <property type="match status" value="1"/>
</dbReference>
<feature type="domain" description="Integrase catalytic" evidence="2">
    <location>
        <begin position="1"/>
        <end position="110"/>
    </location>
</feature>
<evidence type="ECO:0000313" key="4">
    <source>
        <dbReference type="Proteomes" id="UP001497516"/>
    </source>
</evidence>
<feature type="region of interest" description="Disordered" evidence="1">
    <location>
        <begin position="128"/>
        <end position="149"/>
    </location>
</feature>
<gene>
    <name evidence="3" type="ORF">LTRI10_LOCUS23610</name>
</gene>
<organism evidence="3 4">
    <name type="scientific">Linum trigynum</name>
    <dbReference type="NCBI Taxonomy" id="586398"/>
    <lineage>
        <taxon>Eukaryota</taxon>
        <taxon>Viridiplantae</taxon>
        <taxon>Streptophyta</taxon>
        <taxon>Embryophyta</taxon>
        <taxon>Tracheophyta</taxon>
        <taxon>Spermatophyta</taxon>
        <taxon>Magnoliopsida</taxon>
        <taxon>eudicotyledons</taxon>
        <taxon>Gunneridae</taxon>
        <taxon>Pentapetalae</taxon>
        <taxon>rosids</taxon>
        <taxon>fabids</taxon>
        <taxon>Malpighiales</taxon>
        <taxon>Linaceae</taxon>
        <taxon>Linum</taxon>
    </lineage>
</organism>
<dbReference type="AlphaFoldDB" id="A0AAV2E8I7"/>
<dbReference type="Proteomes" id="UP001497516">
    <property type="component" value="Chromosome 4"/>
</dbReference>
<dbReference type="GO" id="GO:0015074">
    <property type="term" value="P:DNA integration"/>
    <property type="evidence" value="ECO:0007669"/>
    <property type="project" value="InterPro"/>
</dbReference>
<evidence type="ECO:0000259" key="2">
    <source>
        <dbReference type="PROSITE" id="PS50994"/>
    </source>
</evidence>
<protein>
    <recommendedName>
        <fullName evidence="2">Integrase catalytic domain-containing protein</fullName>
    </recommendedName>
</protein>
<accession>A0AAV2E8I7</accession>
<dbReference type="PANTHER" id="PTHR48475">
    <property type="entry name" value="RIBONUCLEASE H"/>
    <property type="match status" value="1"/>
</dbReference>
<keyword evidence="4" id="KW-1185">Reference proteome</keyword>
<feature type="compositionally biased region" description="Basic and acidic residues" evidence="1">
    <location>
        <begin position="131"/>
        <end position="149"/>
    </location>
</feature>
<dbReference type="GO" id="GO:0003676">
    <property type="term" value="F:nucleic acid binding"/>
    <property type="evidence" value="ECO:0007669"/>
    <property type="project" value="InterPro"/>
</dbReference>
<proteinExistence type="predicted"/>
<dbReference type="InterPro" id="IPR036397">
    <property type="entry name" value="RNaseH_sf"/>
</dbReference>
<name>A0AAV2E8I7_9ROSI</name>